<reference evidence="3 4" key="1">
    <citation type="submission" date="2024-02" db="EMBL/GenBank/DDBJ databases">
        <authorList>
            <person name="Chen Y."/>
            <person name="Shah S."/>
            <person name="Dougan E. K."/>
            <person name="Thang M."/>
            <person name="Chan C."/>
        </authorList>
    </citation>
    <scope>NUCLEOTIDE SEQUENCE [LARGE SCALE GENOMIC DNA]</scope>
</reference>
<dbReference type="Proteomes" id="UP001642484">
    <property type="component" value="Unassembled WGS sequence"/>
</dbReference>
<accession>A0ABP0PBP0</accession>
<comment type="caution">
    <text evidence="3">The sequence shown here is derived from an EMBL/GenBank/DDBJ whole genome shotgun (WGS) entry which is preliminary data.</text>
</comment>
<proteinExistence type="predicted"/>
<protein>
    <submittedName>
        <fullName evidence="3">Uncharacterized protein</fullName>
    </submittedName>
</protein>
<evidence type="ECO:0000256" key="1">
    <source>
        <dbReference type="SAM" id="MobiDB-lite"/>
    </source>
</evidence>
<feature type="region of interest" description="Disordered" evidence="1">
    <location>
        <begin position="1"/>
        <end position="21"/>
    </location>
</feature>
<keyword evidence="4" id="KW-1185">Reference proteome</keyword>
<dbReference type="EMBL" id="CAXAMN010022818">
    <property type="protein sequence ID" value="CAK9073008.1"/>
    <property type="molecule type" value="Genomic_DNA"/>
</dbReference>
<organism evidence="3 4">
    <name type="scientific">Durusdinium trenchii</name>
    <dbReference type="NCBI Taxonomy" id="1381693"/>
    <lineage>
        <taxon>Eukaryota</taxon>
        <taxon>Sar</taxon>
        <taxon>Alveolata</taxon>
        <taxon>Dinophyceae</taxon>
        <taxon>Suessiales</taxon>
        <taxon>Symbiodiniaceae</taxon>
        <taxon>Durusdinium</taxon>
    </lineage>
</organism>
<evidence type="ECO:0000313" key="4">
    <source>
        <dbReference type="Proteomes" id="UP001642484"/>
    </source>
</evidence>
<feature type="transmembrane region" description="Helical" evidence="2">
    <location>
        <begin position="108"/>
        <end position="133"/>
    </location>
</feature>
<feature type="region of interest" description="Disordered" evidence="1">
    <location>
        <begin position="58"/>
        <end position="105"/>
    </location>
</feature>
<keyword evidence="2" id="KW-1133">Transmembrane helix</keyword>
<evidence type="ECO:0000256" key="2">
    <source>
        <dbReference type="SAM" id="Phobius"/>
    </source>
</evidence>
<sequence>MTSMTCSFPLPHSDSESKSLCLSLQSPIGPRTMRQVPEEGEMLADAVGRWLGQSGMSPLIYEDSEPWPENRPCAATDAQPDSKKHARSRSHSKTHTDSQPDGQQKATWPAGVVLVVLAVGVLLAAGVGAALAIRRQRRRPGEGAGVALAGAERTFEYELQDAGTTLPQLAEERKRTGF</sequence>
<gene>
    <name evidence="3" type="ORF">CCMP2556_LOCUS35918</name>
</gene>
<feature type="compositionally biased region" description="Basic residues" evidence="1">
    <location>
        <begin position="84"/>
        <end position="93"/>
    </location>
</feature>
<evidence type="ECO:0000313" key="3">
    <source>
        <dbReference type="EMBL" id="CAK9073008.1"/>
    </source>
</evidence>
<keyword evidence="2" id="KW-0812">Transmembrane</keyword>
<keyword evidence="2" id="KW-0472">Membrane</keyword>
<name>A0ABP0PBP0_9DINO</name>